<proteinExistence type="predicted"/>
<reference evidence="2" key="1">
    <citation type="submission" date="2014-09" db="EMBL/GenBank/DDBJ databases">
        <authorList>
            <person name="Magalhaes I.L.F."/>
            <person name="Oliveira U."/>
            <person name="Santos F.R."/>
            <person name="Vidigal T.H.D.A."/>
            <person name="Brescovit A.D."/>
            <person name="Santos A.J."/>
        </authorList>
    </citation>
    <scope>NUCLEOTIDE SEQUENCE</scope>
    <source>
        <tissue evidence="2">Shoot tissue taken approximately 20 cm above the soil surface</tissue>
    </source>
</reference>
<dbReference type="AlphaFoldDB" id="A0A0A8YFZ0"/>
<name>A0A0A8YFZ0_ARUDO</name>
<protein>
    <submittedName>
        <fullName evidence="2">Uncharacterized protein</fullName>
    </submittedName>
</protein>
<sequence length="67" mass="7948">MTESGYCQMLGLWIQHRNHIGGRNLTLKVIDLQRECMLLLVHALMACFYFVVEGMLLERHFLMLMDY</sequence>
<reference evidence="2" key="2">
    <citation type="journal article" date="2015" name="Data Brief">
        <title>Shoot transcriptome of the giant reed, Arundo donax.</title>
        <authorList>
            <person name="Barrero R.A."/>
            <person name="Guerrero F.D."/>
            <person name="Moolhuijzen P."/>
            <person name="Goolsby J.A."/>
            <person name="Tidwell J."/>
            <person name="Bellgard S.E."/>
            <person name="Bellgard M.I."/>
        </authorList>
    </citation>
    <scope>NUCLEOTIDE SEQUENCE</scope>
    <source>
        <tissue evidence="2">Shoot tissue taken approximately 20 cm above the soil surface</tissue>
    </source>
</reference>
<dbReference type="EMBL" id="GBRH01273212">
    <property type="protein sequence ID" value="JAD24683.1"/>
    <property type="molecule type" value="Transcribed_RNA"/>
</dbReference>
<organism evidence="2">
    <name type="scientific">Arundo donax</name>
    <name type="common">Giant reed</name>
    <name type="synonym">Donax arundinaceus</name>
    <dbReference type="NCBI Taxonomy" id="35708"/>
    <lineage>
        <taxon>Eukaryota</taxon>
        <taxon>Viridiplantae</taxon>
        <taxon>Streptophyta</taxon>
        <taxon>Embryophyta</taxon>
        <taxon>Tracheophyta</taxon>
        <taxon>Spermatophyta</taxon>
        <taxon>Magnoliopsida</taxon>
        <taxon>Liliopsida</taxon>
        <taxon>Poales</taxon>
        <taxon>Poaceae</taxon>
        <taxon>PACMAD clade</taxon>
        <taxon>Arundinoideae</taxon>
        <taxon>Arundineae</taxon>
        <taxon>Arundo</taxon>
    </lineage>
</organism>
<keyword evidence="1" id="KW-0812">Transmembrane</keyword>
<feature type="transmembrane region" description="Helical" evidence="1">
    <location>
        <begin position="37"/>
        <end position="57"/>
    </location>
</feature>
<keyword evidence="1" id="KW-1133">Transmembrane helix</keyword>
<evidence type="ECO:0000256" key="1">
    <source>
        <dbReference type="SAM" id="Phobius"/>
    </source>
</evidence>
<accession>A0A0A8YFZ0</accession>
<evidence type="ECO:0000313" key="2">
    <source>
        <dbReference type="EMBL" id="JAD24683.1"/>
    </source>
</evidence>
<keyword evidence="1" id="KW-0472">Membrane</keyword>